<evidence type="ECO:0000313" key="1">
    <source>
        <dbReference type="EMBL" id="AID52796.1"/>
    </source>
</evidence>
<dbReference type="OrthoDB" id="20131at10239"/>
<name>A0A068EPE8_9ALPH</name>
<dbReference type="RefSeq" id="YP_009046590.1">
    <property type="nucleotide sequence ID" value="NC_024450.1"/>
</dbReference>
<proteinExistence type="predicted"/>
<accession>A0A068EPE8</accession>
<dbReference type="InterPro" id="IPR003485">
    <property type="entry name" value="Herpes_US2_varicellovirus"/>
</dbReference>
<sequence>MGVAMLTIVTLLDEQNRLPGRSRDATSTLWDFLIRQIEGFLDDKLGTPVVVRSADLWRFARPLLSLSRPHRPVVRTKPPAGSGVKGTGPAGLTDTFLVRRYEDVEGFSPEWQDVISGYQYLESGIMSGGPFSLWIIGAADLCKEAIEHIPTPKRMFALQVKGTWSGMPWAIPEAIPVLLESSWSPQFTHPLDQRGFLESGMRGVYKVIGRASDPPRNNSEPETRKPRGRLLKYLCCGCCRRNKGFEEVSIVAIDSRYICPRQTKRIDSATDDN</sequence>
<evidence type="ECO:0000313" key="2">
    <source>
        <dbReference type="Proteomes" id="UP000146149"/>
    </source>
</evidence>
<dbReference type="KEGG" id="vg:19738394"/>
<dbReference type="GeneID" id="19738394"/>
<reference evidence="1 2" key="1">
    <citation type="journal article" date="2014" name="Virus Res.">
        <title>Molecular characterization of the complete genome of falconid herpesvirus strain S-18.</title>
        <authorList>
            <person name="Spatz S.J."/>
            <person name="Volkening J.D."/>
            <person name="Ross T.A."/>
        </authorList>
    </citation>
    <scope>NUCLEOTIDE SEQUENCE [LARGE SCALE GENOMIC DNA]</scope>
    <source>
        <strain evidence="1">S-18</strain>
    </source>
</reference>
<dbReference type="Proteomes" id="UP000146149">
    <property type="component" value="Segment"/>
</dbReference>
<protein>
    <submittedName>
        <fullName evidence="1">Virion protein US2</fullName>
    </submittedName>
</protein>
<gene>
    <name evidence="1" type="ORF">FaHV1S18_106</name>
</gene>
<dbReference type="EMBL" id="KJ668231">
    <property type="protein sequence ID" value="AID52796.1"/>
    <property type="molecule type" value="Genomic_DNA"/>
</dbReference>
<dbReference type="Pfam" id="PF02476">
    <property type="entry name" value="US2"/>
    <property type="match status" value="1"/>
</dbReference>
<organism evidence="1 2">
    <name type="scientific">Falconid herpesvirus 1</name>
    <dbReference type="NCBI Taxonomy" id="1510155"/>
    <lineage>
        <taxon>Viruses</taxon>
        <taxon>Duplodnaviria</taxon>
        <taxon>Heunggongvirae</taxon>
        <taxon>Peploviricota</taxon>
        <taxon>Herviviricetes</taxon>
        <taxon>Herpesvirales</taxon>
        <taxon>Orthoherpesviridae</taxon>
        <taxon>Alphaherpesvirinae</taxon>
        <taxon>Mardivirus</taxon>
        <taxon>Mardivirus columbidalpha1</taxon>
    </lineage>
</organism>